<evidence type="ECO:0000256" key="2">
    <source>
        <dbReference type="ARBA" id="ARBA00005695"/>
    </source>
</evidence>
<protein>
    <recommendedName>
        <fullName evidence="5">Solute-binding protein family 5 domain-containing protein</fullName>
    </recommendedName>
</protein>
<organism evidence="6">
    <name type="scientific">marine sediment metagenome</name>
    <dbReference type="NCBI Taxonomy" id="412755"/>
    <lineage>
        <taxon>unclassified sequences</taxon>
        <taxon>metagenomes</taxon>
        <taxon>ecological metagenomes</taxon>
    </lineage>
</organism>
<accession>X1KLF3</accession>
<feature type="domain" description="Solute-binding protein family 5" evidence="5">
    <location>
        <begin position="84"/>
        <end position="248"/>
    </location>
</feature>
<dbReference type="GO" id="GO:0030313">
    <property type="term" value="C:cell envelope"/>
    <property type="evidence" value="ECO:0007669"/>
    <property type="project" value="UniProtKB-SubCell"/>
</dbReference>
<gene>
    <name evidence="6" type="ORF">S03H2_55767</name>
</gene>
<dbReference type="PANTHER" id="PTHR30290">
    <property type="entry name" value="PERIPLASMIC BINDING COMPONENT OF ABC TRANSPORTER"/>
    <property type="match status" value="1"/>
</dbReference>
<name>X1KLF3_9ZZZZ</name>
<dbReference type="InterPro" id="IPR000914">
    <property type="entry name" value="SBP_5_dom"/>
</dbReference>
<feature type="non-terminal residue" evidence="6">
    <location>
        <position position="1"/>
    </location>
</feature>
<sequence>ELKSNNHSLQSQMIKRTLHIFLSVVLVCSLLIVGCQPTEAEEQVLNLYGIDPYTLDPAVSSEMASHEYVMQLFNGLVRLDDNLEPGPDIARRWQVSDDGRTYTFYLRDNARFHNGRQVKAEDFEYSWQRACNPDTGSQTAATYLGDIVGVGQVLAGESEEISGVRVIDDYTLEVTIDAPKGYFLSKLTYPTAFVVDKANVESGGDWWRTPNGTGPFRLKQWDENSLLVLERNELYYGELAKVNLVTFSLWGGVP</sequence>
<dbReference type="GO" id="GO:1904680">
    <property type="term" value="F:peptide transmembrane transporter activity"/>
    <property type="evidence" value="ECO:0007669"/>
    <property type="project" value="TreeGrafter"/>
</dbReference>
<evidence type="ECO:0000313" key="6">
    <source>
        <dbReference type="EMBL" id="GAH82918.1"/>
    </source>
</evidence>
<feature type="non-terminal residue" evidence="6">
    <location>
        <position position="254"/>
    </location>
</feature>
<dbReference type="Gene3D" id="3.90.76.10">
    <property type="entry name" value="Dipeptide-binding Protein, Domain 1"/>
    <property type="match status" value="1"/>
</dbReference>
<dbReference type="PANTHER" id="PTHR30290:SF10">
    <property type="entry name" value="PERIPLASMIC OLIGOPEPTIDE-BINDING PROTEIN-RELATED"/>
    <property type="match status" value="1"/>
</dbReference>
<keyword evidence="3" id="KW-0813">Transport</keyword>
<dbReference type="AlphaFoldDB" id="X1KLF3"/>
<reference evidence="6" key="1">
    <citation type="journal article" date="2014" name="Front. Microbiol.">
        <title>High frequency of phylogenetically diverse reductive dehalogenase-homologous genes in deep subseafloor sedimentary metagenomes.</title>
        <authorList>
            <person name="Kawai M."/>
            <person name="Futagami T."/>
            <person name="Toyoda A."/>
            <person name="Takaki Y."/>
            <person name="Nishi S."/>
            <person name="Hori S."/>
            <person name="Arai W."/>
            <person name="Tsubouchi T."/>
            <person name="Morono Y."/>
            <person name="Uchiyama I."/>
            <person name="Ito T."/>
            <person name="Fujiyama A."/>
            <person name="Inagaki F."/>
            <person name="Takami H."/>
        </authorList>
    </citation>
    <scope>NUCLEOTIDE SEQUENCE</scope>
    <source>
        <strain evidence="6">Expedition CK06-06</strain>
    </source>
</reference>
<evidence type="ECO:0000256" key="1">
    <source>
        <dbReference type="ARBA" id="ARBA00004196"/>
    </source>
</evidence>
<keyword evidence="4" id="KW-0732">Signal</keyword>
<evidence type="ECO:0000256" key="4">
    <source>
        <dbReference type="ARBA" id="ARBA00022729"/>
    </source>
</evidence>
<dbReference type="Pfam" id="PF00496">
    <property type="entry name" value="SBP_bac_5"/>
    <property type="match status" value="1"/>
</dbReference>
<dbReference type="EMBL" id="BARU01035650">
    <property type="protein sequence ID" value="GAH82918.1"/>
    <property type="molecule type" value="Genomic_DNA"/>
</dbReference>
<comment type="similarity">
    <text evidence="2">Belongs to the bacterial solute-binding protein 5 family.</text>
</comment>
<comment type="caution">
    <text evidence="6">The sequence shown here is derived from an EMBL/GenBank/DDBJ whole genome shotgun (WGS) entry which is preliminary data.</text>
</comment>
<dbReference type="InterPro" id="IPR039424">
    <property type="entry name" value="SBP_5"/>
</dbReference>
<dbReference type="SUPFAM" id="SSF53850">
    <property type="entry name" value="Periplasmic binding protein-like II"/>
    <property type="match status" value="1"/>
</dbReference>
<comment type="subcellular location">
    <subcellularLocation>
        <location evidence="1">Cell envelope</location>
    </subcellularLocation>
</comment>
<dbReference type="Gene3D" id="3.40.190.10">
    <property type="entry name" value="Periplasmic binding protein-like II"/>
    <property type="match status" value="1"/>
</dbReference>
<evidence type="ECO:0000259" key="5">
    <source>
        <dbReference type="Pfam" id="PF00496"/>
    </source>
</evidence>
<evidence type="ECO:0000256" key="3">
    <source>
        <dbReference type="ARBA" id="ARBA00022448"/>
    </source>
</evidence>
<proteinExistence type="inferred from homology"/>
<dbReference type="FunFam" id="3.90.76.10:FF:000001">
    <property type="entry name" value="Oligopeptide ABC transporter substrate-binding protein"/>
    <property type="match status" value="1"/>
</dbReference>
<dbReference type="GO" id="GO:0015833">
    <property type="term" value="P:peptide transport"/>
    <property type="evidence" value="ECO:0007669"/>
    <property type="project" value="TreeGrafter"/>
</dbReference>